<dbReference type="InterPro" id="IPR015421">
    <property type="entry name" value="PyrdxlP-dep_Trfase_major"/>
</dbReference>
<reference evidence="1" key="1">
    <citation type="submission" date="2018-05" db="EMBL/GenBank/DDBJ databases">
        <authorList>
            <person name="Lanie J.A."/>
            <person name="Ng W.-L."/>
            <person name="Kazmierczak K.M."/>
            <person name="Andrzejewski T.M."/>
            <person name="Davidsen T.M."/>
            <person name="Wayne K.J."/>
            <person name="Tettelin H."/>
            <person name="Glass J.I."/>
            <person name="Rusch D."/>
            <person name="Podicherti R."/>
            <person name="Tsui H.-C.T."/>
            <person name="Winkler M.E."/>
        </authorList>
    </citation>
    <scope>NUCLEOTIDE SEQUENCE</scope>
</reference>
<dbReference type="EMBL" id="UINC01065153">
    <property type="protein sequence ID" value="SVB94505.1"/>
    <property type="molecule type" value="Genomic_DNA"/>
</dbReference>
<dbReference type="InterPro" id="IPR000653">
    <property type="entry name" value="DegT/StrS_aminotransferase"/>
</dbReference>
<dbReference type="Pfam" id="PF01041">
    <property type="entry name" value="DegT_DnrJ_EryC1"/>
    <property type="match status" value="1"/>
</dbReference>
<evidence type="ECO:0008006" key="2">
    <source>
        <dbReference type="Google" id="ProtNLM"/>
    </source>
</evidence>
<name>A0A382I525_9ZZZZ</name>
<dbReference type="Gene3D" id="3.40.640.10">
    <property type="entry name" value="Type I PLP-dependent aspartate aminotransferase-like (Major domain)"/>
    <property type="match status" value="1"/>
</dbReference>
<proteinExistence type="predicted"/>
<feature type="non-terminal residue" evidence="1">
    <location>
        <position position="110"/>
    </location>
</feature>
<sequence length="110" mass="12054">MDQPKQDIPVALGGAPVFVQTGGSEGELDQWQQVTEEEAQVAYDMTLRNELSGGTSTVRDFEETWRKRFGSRFAITVINGTSALHSAMFGLGVGPEDEVIVPTYTWICSI</sequence>
<organism evidence="1">
    <name type="scientific">marine metagenome</name>
    <dbReference type="NCBI Taxonomy" id="408172"/>
    <lineage>
        <taxon>unclassified sequences</taxon>
        <taxon>metagenomes</taxon>
        <taxon>ecological metagenomes</taxon>
    </lineage>
</organism>
<gene>
    <name evidence="1" type="ORF">METZ01_LOCUS247359</name>
</gene>
<dbReference type="InterPro" id="IPR015424">
    <property type="entry name" value="PyrdxlP-dep_Trfase"/>
</dbReference>
<accession>A0A382I525</accession>
<protein>
    <recommendedName>
        <fullName evidence="2">DegT/DnrJ/EryC1/StrS aminotransferase family protein</fullName>
    </recommendedName>
</protein>
<dbReference type="AlphaFoldDB" id="A0A382I525"/>
<dbReference type="SUPFAM" id="SSF53383">
    <property type="entry name" value="PLP-dependent transferases"/>
    <property type="match status" value="1"/>
</dbReference>
<evidence type="ECO:0000313" key="1">
    <source>
        <dbReference type="EMBL" id="SVB94505.1"/>
    </source>
</evidence>